<proteinExistence type="inferred from homology"/>
<evidence type="ECO:0000259" key="4">
    <source>
        <dbReference type="PROSITE" id="PS00662"/>
    </source>
</evidence>
<feature type="domain" description="Bacterial type II secretion system protein E" evidence="4">
    <location>
        <begin position="385"/>
        <end position="399"/>
    </location>
</feature>
<reference evidence="5 6" key="1">
    <citation type="submission" date="2016-10" db="EMBL/GenBank/DDBJ databases">
        <title>Pseudomonas lactis sp. nov. and Pseudomonas paralactis sp. nov., isolated from bovine raw milk.</title>
        <authorList>
            <person name="Von Neubeck M."/>
            <person name="Huptas C."/>
            <person name="Glueck C."/>
            <person name="Krewinkel M."/>
            <person name="Stoeckel M."/>
            <person name="Stressler T."/>
            <person name="Fischer L."/>
            <person name="Hinrichs J."/>
            <person name="Scherer S."/>
            <person name="Wenning M."/>
        </authorList>
    </citation>
    <scope>NUCLEOTIDE SEQUENCE [LARGE SCALE GENOMIC DNA]</scope>
    <source>
        <strain evidence="5 6">DSM 18862</strain>
    </source>
</reference>
<evidence type="ECO:0000256" key="2">
    <source>
        <dbReference type="ARBA" id="ARBA00022741"/>
    </source>
</evidence>
<keyword evidence="2" id="KW-0547">Nucleotide-binding</keyword>
<evidence type="ECO:0000256" key="3">
    <source>
        <dbReference type="ARBA" id="ARBA00022840"/>
    </source>
</evidence>
<dbReference type="InterPro" id="IPR027417">
    <property type="entry name" value="P-loop_NTPase"/>
</dbReference>
<dbReference type="GeneID" id="57376546"/>
<evidence type="ECO:0000256" key="1">
    <source>
        <dbReference type="ARBA" id="ARBA00006611"/>
    </source>
</evidence>
<comment type="similarity">
    <text evidence="1">Belongs to the GSP E family.</text>
</comment>
<dbReference type="GO" id="GO:0016887">
    <property type="term" value="F:ATP hydrolysis activity"/>
    <property type="evidence" value="ECO:0007669"/>
    <property type="project" value="TreeGrafter"/>
</dbReference>
<dbReference type="CDD" id="cd01129">
    <property type="entry name" value="PulE-GspE-like"/>
    <property type="match status" value="1"/>
</dbReference>
<dbReference type="PANTHER" id="PTHR30258">
    <property type="entry name" value="TYPE II SECRETION SYSTEM PROTEIN GSPE-RELATED"/>
    <property type="match status" value="1"/>
</dbReference>
<dbReference type="PROSITE" id="PS00662">
    <property type="entry name" value="T2SP_E"/>
    <property type="match status" value="1"/>
</dbReference>
<dbReference type="SUPFAM" id="SSF160246">
    <property type="entry name" value="EspE N-terminal domain-like"/>
    <property type="match status" value="1"/>
</dbReference>
<keyword evidence="6" id="KW-1185">Reference proteome</keyword>
<dbReference type="OrthoDB" id="9804785at2"/>
<evidence type="ECO:0000313" key="6">
    <source>
        <dbReference type="Proteomes" id="UP000188559"/>
    </source>
</evidence>
<dbReference type="Gene3D" id="3.30.450.90">
    <property type="match status" value="1"/>
</dbReference>
<dbReference type="Gene3D" id="3.30.300.160">
    <property type="entry name" value="Type II secretion system, protein E, N-terminal domain"/>
    <property type="match status" value="1"/>
</dbReference>
<dbReference type="Pfam" id="PF05157">
    <property type="entry name" value="MshEN"/>
    <property type="match status" value="1"/>
</dbReference>
<dbReference type="GO" id="GO:0005524">
    <property type="term" value="F:ATP binding"/>
    <property type="evidence" value="ECO:0007669"/>
    <property type="project" value="UniProtKB-KW"/>
</dbReference>
<evidence type="ECO:0000313" key="5">
    <source>
        <dbReference type="EMBL" id="ONH45689.1"/>
    </source>
</evidence>
<protein>
    <submittedName>
        <fullName evidence="5">Type II secretion system protein E</fullName>
    </submittedName>
</protein>
<sequence length="559" mass="61032">MPVDQRLELHQLLPALLEGRLITPEVAQQLSALPASNTLHPLERIAALGPSLETLSEWLAQHAGQPYLRIDPLKIDVATVVPLMSHAFAQRHSILAVAVDAQTVTVASAQPHVTSWEAGLAQVLKRSIKRVVANPKDITRCIGEFYRLAKSVSGADQKVAAPGNNELLNLGASDQEPDANDAHIVNIVDWLLQYAFGQRASDIHIEPCREQGRVRFRIDGLLHDVYQFPPQVTMAVVSRLKSLGRMNVAEKRRPQDGRVKTKSPTGAEVELRLSTLPTAFGEKLVMRIFDPQVLLKGFDQLGLSIDDQQRWQAMTSQTNGIILVTGPTGSGKTSTLYTTLKQLATREVNLCTVEDPIEMVEPAFNQMQVQHNIDLTFASGIRALLRQDPDIIMIGEIRDQETAEMAIQAALTGHLVLSTLHTNDAPSAISRLQELGIAHYLIKATLLGVMAQRLVRVLCPHCKRSLGDAHEAVGCFECRHSGYQGRAGVYEIMVLNEALKALITPGADVQALRQAAVTHGMCSLRMAGTQKVAAGLTTMAEVLRVTPGDSVTNPSFVKQ</sequence>
<dbReference type="Pfam" id="PF00437">
    <property type="entry name" value="T2SSE"/>
    <property type="match status" value="1"/>
</dbReference>
<organism evidence="5 6">
    <name type="scientific">Pseudomonas azotoformans</name>
    <dbReference type="NCBI Taxonomy" id="47878"/>
    <lineage>
        <taxon>Bacteria</taxon>
        <taxon>Pseudomonadati</taxon>
        <taxon>Pseudomonadota</taxon>
        <taxon>Gammaproteobacteria</taxon>
        <taxon>Pseudomonadales</taxon>
        <taxon>Pseudomonadaceae</taxon>
        <taxon>Pseudomonas</taxon>
    </lineage>
</organism>
<comment type="caution">
    <text evidence="5">The sequence shown here is derived from an EMBL/GenBank/DDBJ whole genome shotgun (WGS) entry which is preliminary data.</text>
</comment>
<dbReference type="Gene3D" id="3.40.50.300">
    <property type="entry name" value="P-loop containing nucleotide triphosphate hydrolases"/>
    <property type="match status" value="1"/>
</dbReference>
<dbReference type="SUPFAM" id="SSF52540">
    <property type="entry name" value="P-loop containing nucleoside triphosphate hydrolases"/>
    <property type="match status" value="1"/>
</dbReference>
<name>A0A1V2JK66_PSEAZ</name>
<dbReference type="RefSeq" id="WP_071494546.1">
    <property type="nucleotide sequence ID" value="NZ_LT629702.1"/>
</dbReference>
<dbReference type="InterPro" id="IPR037257">
    <property type="entry name" value="T2SS_E_N_sf"/>
</dbReference>
<accession>A0A1V2JK66</accession>
<dbReference type="EMBL" id="MNPV01000003">
    <property type="protein sequence ID" value="ONH45689.1"/>
    <property type="molecule type" value="Genomic_DNA"/>
</dbReference>
<dbReference type="AlphaFoldDB" id="A0A1V2JK66"/>
<dbReference type="PANTHER" id="PTHR30258:SF13">
    <property type="entry name" value="SECRETION PATHWAY ATPASE-RELATED"/>
    <property type="match status" value="1"/>
</dbReference>
<gene>
    <name evidence="5" type="ORF">BLL37_11995</name>
</gene>
<keyword evidence="3" id="KW-0067">ATP-binding</keyword>
<dbReference type="Proteomes" id="UP000188559">
    <property type="component" value="Unassembled WGS sequence"/>
</dbReference>
<dbReference type="GO" id="GO:0005886">
    <property type="term" value="C:plasma membrane"/>
    <property type="evidence" value="ECO:0007669"/>
    <property type="project" value="TreeGrafter"/>
</dbReference>
<dbReference type="InterPro" id="IPR007831">
    <property type="entry name" value="T2SS_GspE_N"/>
</dbReference>
<dbReference type="InterPro" id="IPR001482">
    <property type="entry name" value="T2SS/T4SS_dom"/>
</dbReference>